<keyword evidence="5" id="KW-0539">Nucleus</keyword>
<evidence type="ECO:0000259" key="6">
    <source>
        <dbReference type="PROSITE" id="PS50066"/>
    </source>
</evidence>
<proteinExistence type="predicted"/>
<dbReference type="Proteomes" id="UP000828251">
    <property type="component" value="Unassembled WGS sequence"/>
</dbReference>
<dbReference type="PROSITE" id="PS50066">
    <property type="entry name" value="MADS_BOX_2"/>
    <property type="match status" value="1"/>
</dbReference>
<dbReference type="Gene3D" id="3.40.1810.10">
    <property type="entry name" value="Transcription factor, MADS-box"/>
    <property type="match status" value="1"/>
</dbReference>
<feature type="non-terminal residue" evidence="7">
    <location>
        <position position="103"/>
    </location>
</feature>
<organism evidence="7 8">
    <name type="scientific">Gossypium stocksii</name>
    <dbReference type="NCBI Taxonomy" id="47602"/>
    <lineage>
        <taxon>Eukaryota</taxon>
        <taxon>Viridiplantae</taxon>
        <taxon>Streptophyta</taxon>
        <taxon>Embryophyta</taxon>
        <taxon>Tracheophyta</taxon>
        <taxon>Spermatophyta</taxon>
        <taxon>Magnoliopsida</taxon>
        <taxon>eudicotyledons</taxon>
        <taxon>Gunneridae</taxon>
        <taxon>Pentapetalae</taxon>
        <taxon>rosids</taxon>
        <taxon>malvids</taxon>
        <taxon>Malvales</taxon>
        <taxon>Malvaceae</taxon>
        <taxon>Malvoideae</taxon>
        <taxon>Gossypium</taxon>
    </lineage>
</organism>
<name>A0A9D3ZQ71_9ROSI</name>
<dbReference type="InterPro" id="IPR036879">
    <property type="entry name" value="TF_MADSbox_sf"/>
</dbReference>
<dbReference type="GO" id="GO:0046983">
    <property type="term" value="F:protein dimerization activity"/>
    <property type="evidence" value="ECO:0007669"/>
    <property type="project" value="InterPro"/>
</dbReference>
<dbReference type="SMART" id="SM00432">
    <property type="entry name" value="MADS"/>
    <property type="match status" value="1"/>
</dbReference>
<dbReference type="AlphaFoldDB" id="A0A9D3ZQ71"/>
<protein>
    <recommendedName>
        <fullName evidence="6">MADS-box domain-containing protein</fullName>
    </recommendedName>
</protein>
<dbReference type="GO" id="GO:0000978">
    <property type="term" value="F:RNA polymerase II cis-regulatory region sequence-specific DNA binding"/>
    <property type="evidence" value="ECO:0007669"/>
    <property type="project" value="TreeGrafter"/>
</dbReference>
<keyword evidence="3" id="KW-0238">DNA-binding</keyword>
<comment type="caution">
    <text evidence="7">The sequence shown here is derived from an EMBL/GenBank/DDBJ whole genome shotgun (WGS) entry which is preliminary data.</text>
</comment>
<keyword evidence="8" id="KW-1185">Reference proteome</keyword>
<dbReference type="EMBL" id="JAIQCV010000010">
    <property type="protein sequence ID" value="KAH1056363.1"/>
    <property type="molecule type" value="Genomic_DNA"/>
</dbReference>
<dbReference type="GO" id="GO:0000981">
    <property type="term" value="F:DNA-binding transcription factor activity, RNA polymerase II-specific"/>
    <property type="evidence" value="ECO:0007669"/>
    <property type="project" value="TreeGrafter"/>
</dbReference>
<reference evidence="7 8" key="1">
    <citation type="journal article" date="2021" name="Plant Biotechnol. J.">
        <title>Multi-omics assisted identification of the key and species-specific regulatory components of drought-tolerant mechanisms in Gossypium stocksii.</title>
        <authorList>
            <person name="Yu D."/>
            <person name="Ke L."/>
            <person name="Zhang D."/>
            <person name="Wu Y."/>
            <person name="Sun Y."/>
            <person name="Mei J."/>
            <person name="Sun J."/>
            <person name="Sun Y."/>
        </authorList>
    </citation>
    <scope>NUCLEOTIDE SEQUENCE [LARGE SCALE GENOMIC DNA]</scope>
    <source>
        <strain evidence="8">cv. E1</strain>
        <tissue evidence="7">Leaf</tissue>
    </source>
</reference>
<accession>A0A9D3ZQ71</accession>
<dbReference type="SUPFAM" id="SSF55455">
    <property type="entry name" value="SRF-like"/>
    <property type="match status" value="1"/>
</dbReference>
<keyword evidence="4" id="KW-0804">Transcription</keyword>
<evidence type="ECO:0000313" key="8">
    <source>
        <dbReference type="Proteomes" id="UP000828251"/>
    </source>
</evidence>
<evidence type="ECO:0000256" key="1">
    <source>
        <dbReference type="ARBA" id="ARBA00004123"/>
    </source>
</evidence>
<evidence type="ECO:0000256" key="3">
    <source>
        <dbReference type="ARBA" id="ARBA00023125"/>
    </source>
</evidence>
<keyword evidence="2" id="KW-0805">Transcription regulation</keyword>
<dbReference type="GO" id="GO:0005634">
    <property type="term" value="C:nucleus"/>
    <property type="evidence" value="ECO:0007669"/>
    <property type="project" value="UniProtKB-SubCell"/>
</dbReference>
<dbReference type="InterPro" id="IPR002100">
    <property type="entry name" value="TF_MADSbox"/>
</dbReference>
<sequence>MASSGRKTRGKHKIEIKIIENANDKLTAFSKRSTGIYKKISELSTLCGGEILFIIFSPVGKPYSFGHPSVESIAKHFSNQRLPLNETTDAPVETYYKERNNLL</sequence>
<evidence type="ECO:0000256" key="2">
    <source>
        <dbReference type="ARBA" id="ARBA00023015"/>
    </source>
</evidence>
<comment type="subcellular location">
    <subcellularLocation>
        <location evidence="1">Nucleus</location>
    </subcellularLocation>
</comment>
<gene>
    <name evidence="7" type="ORF">J1N35_034428</name>
</gene>
<dbReference type="PRINTS" id="PR00404">
    <property type="entry name" value="MADSDOMAIN"/>
</dbReference>
<dbReference type="OrthoDB" id="1082350at2759"/>
<dbReference type="PANTHER" id="PTHR11945:SF725">
    <property type="entry name" value="AGAMOUS-LIKE 58-RELATED"/>
    <property type="match status" value="1"/>
</dbReference>
<dbReference type="PANTHER" id="PTHR11945">
    <property type="entry name" value="MADS BOX PROTEIN"/>
    <property type="match status" value="1"/>
</dbReference>
<feature type="domain" description="MADS-box" evidence="6">
    <location>
        <begin position="9"/>
        <end position="69"/>
    </location>
</feature>
<evidence type="ECO:0000256" key="4">
    <source>
        <dbReference type="ARBA" id="ARBA00023163"/>
    </source>
</evidence>
<evidence type="ECO:0000256" key="5">
    <source>
        <dbReference type="ARBA" id="ARBA00023242"/>
    </source>
</evidence>
<dbReference type="Pfam" id="PF00319">
    <property type="entry name" value="SRF-TF"/>
    <property type="match status" value="1"/>
</dbReference>
<evidence type="ECO:0000313" key="7">
    <source>
        <dbReference type="EMBL" id="KAH1056363.1"/>
    </source>
</evidence>